<dbReference type="EMBL" id="MN739581">
    <property type="protein sequence ID" value="QHT14283.1"/>
    <property type="molecule type" value="Genomic_DNA"/>
</dbReference>
<dbReference type="SUPFAM" id="SSF55811">
    <property type="entry name" value="Nudix"/>
    <property type="match status" value="1"/>
</dbReference>
<proteinExistence type="predicted"/>
<dbReference type="AlphaFoldDB" id="A0A6C0DCY4"/>
<evidence type="ECO:0000313" key="1">
    <source>
        <dbReference type="EMBL" id="QHT14283.1"/>
    </source>
</evidence>
<protein>
    <submittedName>
        <fullName evidence="1">Uncharacterized protein</fullName>
    </submittedName>
</protein>
<name>A0A6C0DCY4_9ZZZZ</name>
<accession>A0A6C0DCY4</accession>
<dbReference type="InterPro" id="IPR015797">
    <property type="entry name" value="NUDIX_hydrolase-like_dom_sf"/>
</dbReference>
<organism evidence="1">
    <name type="scientific">viral metagenome</name>
    <dbReference type="NCBI Taxonomy" id="1070528"/>
    <lineage>
        <taxon>unclassified sequences</taxon>
        <taxon>metagenomes</taxon>
        <taxon>organismal metagenomes</taxon>
    </lineage>
</organism>
<sequence length="208" mass="24887">MVKIHNIYASGLKRGVESFQHNPNKKVFYVEHPTEGWRVFLRAVCFIHEEGYPDRRRFIVTRRTDGNPTEKVWEAPKGQMEGKDGLQHPRWSVMKLLKENIKRECKEEAKIERFVSLEPVEGLILQGREQEYPPNYFFQYQVFQGIVKQAVLQKAVDIFAWYKKHPKEFQRLSHDDNEKDEITWYSPRETRIMGRWSPALTKMYLAER</sequence>
<reference evidence="1" key="1">
    <citation type="journal article" date="2020" name="Nature">
        <title>Giant virus diversity and host interactions through global metagenomics.</title>
        <authorList>
            <person name="Schulz F."/>
            <person name="Roux S."/>
            <person name="Paez-Espino D."/>
            <person name="Jungbluth S."/>
            <person name="Walsh D.A."/>
            <person name="Denef V.J."/>
            <person name="McMahon K.D."/>
            <person name="Konstantinidis K.T."/>
            <person name="Eloe-Fadrosh E.A."/>
            <person name="Kyrpides N.C."/>
            <person name="Woyke T."/>
        </authorList>
    </citation>
    <scope>NUCLEOTIDE SEQUENCE</scope>
    <source>
        <strain evidence="1">GVMAG-M-3300023174-137</strain>
    </source>
</reference>
<dbReference type="Gene3D" id="3.90.79.10">
    <property type="entry name" value="Nucleoside Triphosphate Pyrophosphohydrolase"/>
    <property type="match status" value="1"/>
</dbReference>